<accession>A0A2K0U9Z8</accession>
<feature type="compositionally biased region" description="Basic and acidic residues" evidence="1">
    <location>
        <begin position="1"/>
        <end position="12"/>
    </location>
</feature>
<name>A0A2K0U9Z8_TRIHA</name>
<reference evidence="2 3" key="1">
    <citation type="submission" date="2017-02" db="EMBL/GenBank/DDBJ databases">
        <title>Genomes of Trichoderma spp. with biocontrol activity.</title>
        <authorList>
            <person name="Gardiner D."/>
            <person name="Kazan K."/>
            <person name="Vos C."/>
            <person name="Harvey P."/>
        </authorList>
    </citation>
    <scope>NUCLEOTIDE SEQUENCE [LARGE SCALE GENOMIC DNA]</scope>
    <source>
        <strain evidence="2 3">Tr1</strain>
    </source>
</reference>
<dbReference type="EMBL" id="MTYI01000059">
    <property type="protein sequence ID" value="PNP54601.1"/>
    <property type="molecule type" value="Genomic_DNA"/>
</dbReference>
<evidence type="ECO:0000313" key="3">
    <source>
        <dbReference type="Proteomes" id="UP000236290"/>
    </source>
</evidence>
<feature type="region of interest" description="Disordered" evidence="1">
    <location>
        <begin position="1"/>
        <end position="34"/>
    </location>
</feature>
<proteinExistence type="predicted"/>
<gene>
    <name evidence="2" type="ORF">THARTR1_05158</name>
</gene>
<sequence length="71" mass="7927">MAQGKTRTDVGKSPRRRTSASSRVCATGQGNGKRQFECQSHLQASRDALSDPKPRWDMKERLKNLQNGLVV</sequence>
<dbReference type="Proteomes" id="UP000236290">
    <property type="component" value="Unassembled WGS sequence"/>
</dbReference>
<evidence type="ECO:0000313" key="2">
    <source>
        <dbReference type="EMBL" id="PNP54601.1"/>
    </source>
</evidence>
<dbReference type="AlphaFoldDB" id="A0A2K0U9Z8"/>
<organism evidence="2 3">
    <name type="scientific">Trichoderma harzianum</name>
    <name type="common">Hypocrea lixii</name>
    <dbReference type="NCBI Taxonomy" id="5544"/>
    <lineage>
        <taxon>Eukaryota</taxon>
        <taxon>Fungi</taxon>
        <taxon>Dikarya</taxon>
        <taxon>Ascomycota</taxon>
        <taxon>Pezizomycotina</taxon>
        <taxon>Sordariomycetes</taxon>
        <taxon>Hypocreomycetidae</taxon>
        <taxon>Hypocreales</taxon>
        <taxon>Hypocreaceae</taxon>
        <taxon>Trichoderma</taxon>
    </lineage>
</organism>
<comment type="caution">
    <text evidence="2">The sequence shown here is derived from an EMBL/GenBank/DDBJ whole genome shotgun (WGS) entry which is preliminary data.</text>
</comment>
<evidence type="ECO:0000256" key="1">
    <source>
        <dbReference type="SAM" id="MobiDB-lite"/>
    </source>
</evidence>
<protein>
    <submittedName>
        <fullName evidence="2">Uncharacterized protein</fullName>
    </submittedName>
</protein>